<dbReference type="PANTHER" id="PTHR31286">
    <property type="entry name" value="GLYCINE-RICH CELL WALL STRUCTURAL PROTEIN 1.8-LIKE"/>
    <property type="match status" value="1"/>
</dbReference>
<evidence type="ECO:0000256" key="2">
    <source>
        <dbReference type="SAM" id="MobiDB-lite"/>
    </source>
</evidence>
<dbReference type="EMBL" id="VAHF01000002">
    <property type="protein sequence ID" value="TXG69340.1"/>
    <property type="molecule type" value="Genomic_DNA"/>
</dbReference>
<comment type="caution">
    <text evidence="4">The sequence shown here is derived from an EMBL/GenBank/DDBJ whole genome shotgun (WGS) entry which is preliminary data.</text>
</comment>
<accession>A0A5C7IJ96</accession>
<dbReference type="GO" id="GO:0008270">
    <property type="term" value="F:zinc ion binding"/>
    <property type="evidence" value="ECO:0007669"/>
    <property type="project" value="UniProtKB-KW"/>
</dbReference>
<dbReference type="OrthoDB" id="1931768at2759"/>
<dbReference type="InterPro" id="IPR025836">
    <property type="entry name" value="Zn_knuckle_CX2CX4HX4C"/>
</dbReference>
<evidence type="ECO:0000313" key="5">
    <source>
        <dbReference type="Proteomes" id="UP000323000"/>
    </source>
</evidence>
<dbReference type="InterPro" id="IPR040256">
    <property type="entry name" value="At4g02000-like"/>
</dbReference>
<evidence type="ECO:0000256" key="1">
    <source>
        <dbReference type="PROSITE-ProRule" id="PRU00047"/>
    </source>
</evidence>
<dbReference type="InterPro" id="IPR001878">
    <property type="entry name" value="Znf_CCHC"/>
</dbReference>
<name>A0A5C7IJ96_9ROSI</name>
<organism evidence="4 5">
    <name type="scientific">Acer yangbiense</name>
    <dbReference type="NCBI Taxonomy" id="1000413"/>
    <lineage>
        <taxon>Eukaryota</taxon>
        <taxon>Viridiplantae</taxon>
        <taxon>Streptophyta</taxon>
        <taxon>Embryophyta</taxon>
        <taxon>Tracheophyta</taxon>
        <taxon>Spermatophyta</taxon>
        <taxon>Magnoliopsida</taxon>
        <taxon>eudicotyledons</taxon>
        <taxon>Gunneridae</taxon>
        <taxon>Pentapetalae</taxon>
        <taxon>rosids</taxon>
        <taxon>malvids</taxon>
        <taxon>Sapindales</taxon>
        <taxon>Sapindaceae</taxon>
        <taxon>Hippocastanoideae</taxon>
        <taxon>Acereae</taxon>
        <taxon>Acer</taxon>
    </lineage>
</organism>
<keyword evidence="1" id="KW-0862">Zinc</keyword>
<dbReference type="Pfam" id="PF14111">
    <property type="entry name" value="DUF4283"/>
    <property type="match status" value="1"/>
</dbReference>
<keyword evidence="5" id="KW-1185">Reference proteome</keyword>
<feature type="domain" description="CCHC-type" evidence="3">
    <location>
        <begin position="169"/>
        <end position="182"/>
    </location>
</feature>
<feature type="region of interest" description="Disordered" evidence="2">
    <location>
        <begin position="321"/>
        <end position="368"/>
    </location>
</feature>
<dbReference type="GO" id="GO:0003676">
    <property type="term" value="F:nucleic acid binding"/>
    <property type="evidence" value="ECO:0007669"/>
    <property type="project" value="InterPro"/>
</dbReference>
<feature type="compositionally biased region" description="Low complexity" evidence="2">
    <location>
        <begin position="221"/>
        <end position="233"/>
    </location>
</feature>
<keyword evidence="1" id="KW-0863">Zinc-finger</keyword>
<protein>
    <recommendedName>
        <fullName evidence="3">CCHC-type domain-containing protein</fullName>
    </recommendedName>
</protein>
<evidence type="ECO:0000259" key="3">
    <source>
        <dbReference type="PROSITE" id="PS50158"/>
    </source>
</evidence>
<keyword evidence="1" id="KW-0479">Metal-binding</keyword>
<dbReference type="PANTHER" id="PTHR31286:SF167">
    <property type="entry name" value="OS09G0268800 PROTEIN"/>
    <property type="match status" value="1"/>
</dbReference>
<dbReference type="Pfam" id="PF14392">
    <property type="entry name" value="zf-CCHC_4"/>
    <property type="match status" value="1"/>
</dbReference>
<dbReference type="AlphaFoldDB" id="A0A5C7IJ96"/>
<dbReference type="Proteomes" id="UP000323000">
    <property type="component" value="Chromosome 2"/>
</dbReference>
<evidence type="ECO:0000313" key="4">
    <source>
        <dbReference type="EMBL" id="TXG69340.1"/>
    </source>
</evidence>
<gene>
    <name evidence="4" type="ORF">EZV62_004275</name>
</gene>
<feature type="region of interest" description="Disordered" evidence="2">
    <location>
        <begin position="214"/>
        <end position="245"/>
    </location>
</feature>
<dbReference type="InterPro" id="IPR025558">
    <property type="entry name" value="DUF4283"/>
</dbReference>
<reference evidence="5" key="1">
    <citation type="journal article" date="2019" name="Gigascience">
        <title>De novo genome assembly of the endangered Acer yangbiense, a plant species with extremely small populations endemic to Yunnan Province, China.</title>
        <authorList>
            <person name="Yang J."/>
            <person name="Wariss H.M."/>
            <person name="Tao L."/>
            <person name="Zhang R."/>
            <person name="Yun Q."/>
            <person name="Hollingsworth P."/>
            <person name="Dao Z."/>
            <person name="Luo G."/>
            <person name="Guo H."/>
            <person name="Ma Y."/>
            <person name="Sun W."/>
        </authorList>
    </citation>
    <scope>NUCLEOTIDE SEQUENCE [LARGE SCALE GENOMIC DNA]</scope>
    <source>
        <strain evidence="5">cv. Malutang</strain>
    </source>
</reference>
<sequence length="415" mass="46367">MSATEIAKLYENLSLADEDRAVLEMSEEASVDGIKDVDRCLVGKVLSGKKVNREAFKGLIEQIWNPFGHVEVELVGDNLFMFYFNNGEDRNQVLQRGSWHFSNSLIVLEKPVGSGNISKLGFNKVDFWVQIHDIPLLCMNRRTVKWLKLGKTDKVTMVSLKYERLPDFCYACGRIGHGMKECLDEEAMKVALEGSPTKFGYWLKATILEKLKTRFNPQGNGSSSDRARSSGTSHETEGDGFVSLRPGYLVPQKKNMANPAAAMRKLIEEKQQETLQPIGGVGPPQNNEMCMDGPGHGLMRPQSRISSPLHKLLEVSMTVMRSPKGPAPSSGLSKNKLVSKKGKSPLKNSSSPRCPRSKQNETTYQTMADGQVCKRKVVFDLPEEDNRNPKKGKVSTLKLETIILVEPEIQVRREQ</sequence>
<dbReference type="PROSITE" id="PS50158">
    <property type="entry name" value="ZF_CCHC"/>
    <property type="match status" value="1"/>
</dbReference>
<proteinExistence type="predicted"/>